<dbReference type="Proteomes" id="UP000196581">
    <property type="component" value="Unassembled WGS sequence"/>
</dbReference>
<accession>A0A1X6WZY8</accession>
<sequence length="892" mass="99997">MSKSRGEAEKESQPSESGVYKELLQTVHAVVRRPGQMHRILRDSDLRRRFDPRLDVWQTQIDTSYKNKNWVETIQLIRAVFRITGGMDTPENRLKLVYCHAHLGQFNGVDSRLAAARKRYPQNEAIAEAQAERFMMLEEYSKALKFWQKSAELMQKDSTVNGTVRGFPLRGTVFSWHEFAWSEIAENWEQLWRAAGVKPTAVTYQRTIQTLVSTGELPLAAELSLAALAQHPNSSKLSVQANETVLRRSSGKGSAALIELLRLGGDPVGADRIRREIASSETVNADIRKIGSPARDEFRILTVYRNTGADFSIRSGNFWDERRIHEMALHLAKRDNWSEQTAETDLLSQRAWAEATKFAAPRATAVGVNSSALARAVFHFFKQELTQKIPVDRIADEIARTGSEDPIYLDLGSLKIPYMVSYPSSRMQTLYFYSALRKRGCNVTLVRFPRRPVLEKQGLLRKLEPQPTPMPAAVFVPQPAQLKPPSRPLKPVKGNPGAIVVPAGIRSVSQVLSRVGDAVVVNSGSAVKGLAYDRSSEQNWDYDVNISMHSKEKGLLPTFRIPTTIVRTWRENEGRLSGTAAAPSNVEPIQAFLSSGKWSTGDWHSWMERAIVPYFRDFVKRVRTTLQDEAIMDVHISDYLYAESALIAQKVKDRGGRVHVWPHSTNPVHVDFHDPAYIKSIHAVTRSGAASWRERFPNAEVSHDSELMLAPQVTPIPFRDSSPISVVVIGGRPVMRNLPILDIAAHESLYREFFSGMDGLVQDGRIKVYFKPRGRTGEHEGWLKTVVGRTANWGCVLEHPLRMNLPNPVFVSLSVGSSALLEGTMRGIPGFIVREGFARDYLATEEGVFDTLTVPAALARLRRFGDAGDWESTRDRQMASLASDLAGHRHAR</sequence>
<reference evidence="2" key="1">
    <citation type="submission" date="2017-02" db="EMBL/GenBank/DDBJ databases">
        <authorList>
            <person name="Dridi B."/>
        </authorList>
    </citation>
    <scope>NUCLEOTIDE SEQUENCE [LARGE SCALE GENOMIC DNA]</scope>
    <source>
        <strain evidence="2">B Co 03.10</strain>
    </source>
</reference>
<gene>
    <name evidence="1" type="ORF">FM105_02710</name>
</gene>
<keyword evidence="2" id="KW-1185">Reference proteome</keyword>
<evidence type="ECO:0000313" key="2">
    <source>
        <dbReference type="Proteomes" id="UP000196581"/>
    </source>
</evidence>
<dbReference type="EMBL" id="FWFF01000002">
    <property type="protein sequence ID" value="SLM91576.1"/>
    <property type="molecule type" value="Genomic_DNA"/>
</dbReference>
<dbReference type="InterPro" id="IPR011990">
    <property type="entry name" value="TPR-like_helical_dom_sf"/>
</dbReference>
<proteinExistence type="predicted"/>
<organism evidence="1 2">
    <name type="scientific">Brevibacterium yomogidense</name>
    <dbReference type="NCBI Taxonomy" id="946573"/>
    <lineage>
        <taxon>Bacteria</taxon>
        <taxon>Bacillati</taxon>
        <taxon>Actinomycetota</taxon>
        <taxon>Actinomycetes</taxon>
        <taxon>Micrococcales</taxon>
        <taxon>Brevibacteriaceae</taxon>
        <taxon>Brevibacterium</taxon>
    </lineage>
</organism>
<dbReference type="AlphaFoldDB" id="A0A1X6WZY8"/>
<dbReference type="Gene3D" id="1.25.40.10">
    <property type="entry name" value="Tetratricopeptide repeat domain"/>
    <property type="match status" value="1"/>
</dbReference>
<protein>
    <submittedName>
        <fullName evidence="1">Uncharacterized protein</fullName>
    </submittedName>
</protein>
<name>A0A1X6WZY8_9MICO</name>
<evidence type="ECO:0000313" key="1">
    <source>
        <dbReference type="EMBL" id="SLM91576.1"/>
    </source>
</evidence>